<proteinExistence type="predicted"/>
<dbReference type="Pfam" id="PF13324">
    <property type="entry name" value="GCIP_N"/>
    <property type="match status" value="1"/>
</dbReference>
<name>A0AAF0J883_9BASI</name>
<dbReference type="GeneID" id="85223985"/>
<dbReference type="GO" id="GO:0030429">
    <property type="term" value="F:kynureninase activity"/>
    <property type="evidence" value="ECO:0007669"/>
    <property type="project" value="UniProtKB-EC"/>
</dbReference>
<dbReference type="EMBL" id="CP119958">
    <property type="protein sequence ID" value="WFD37392.1"/>
    <property type="molecule type" value="Genomic_DNA"/>
</dbReference>
<dbReference type="InterPro" id="IPR049317">
    <property type="entry name" value="GCIP-like_N"/>
</dbReference>
<evidence type="ECO:0000313" key="4">
    <source>
        <dbReference type="EMBL" id="WFD37392.1"/>
    </source>
</evidence>
<protein>
    <submittedName>
        <fullName evidence="4">Kynureninase</fullName>
        <ecNumber evidence="4">3.7.1.3</ecNumber>
    </submittedName>
</protein>
<dbReference type="Proteomes" id="UP001217754">
    <property type="component" value="Chromosome 1"/>
</dbReference>
<keyword evidence="2" id="KW-0732">Signal</keyword>
<dbReference type="EC" id="3.7.1.3" evidence="4"/>
<keyword evidence="5" id="KW-1185">Reference proteome</keyword>
<evidence type="ECO:0000313" key="5">
    <source>
        <dbReference type="Proteomes" id="UP001217754"/>
    </source>
</evidence>
<feature type="signal peptide" evidence="2">
    <location>
        <begin position="1"/>
        <end position="31"/>
    </location>
</feature>
<evidence type="ECO:0000256" key="2">
    <source>
        <dbReference type="SAM" id="SignalP"/>
    </source>
</evidence>
<evidence type="ECO:0000256" key="1">
    <source>
        <dbReference type="SAM" id="MobiDB-lite"/>
    </source>
</evidence>
<evidence type="ECO:0000259" key="3">
    <source>
        <dbReference type="Pfam" id="PF13324"/>
    </source>
</evidence>
<reference evidence="4" key="1">
    <citation type="submission" date="2023-03" db="EMBL/GenBank/DDBJ databases">
        <title>Mating type loci evolution in Malassezia.</title>
        <authorList>
            <person name="Coelho M.A."/>
        </authorList>
    </citation>
    <scope>NUCLEOTIDE SEQUENCE</scope>
    <source>
        <strain evidence="4">CBS 9431</strain>
    </source>
</reference>
<keyword evidence="4" id="KW-0378">Hydrolase</keyword>
<dbReference type="Gene3D" id="1.20.1410.10">
    <property type="entry name" value="I/LWEQ domain"/>
    <property type="match status" value="1"/>
</dbReference>
<dbReference type="AlphaFoldDB" id="A0AAF0J883"/>
<accession>A0AAF0J883</accession>
<dbReference type="RefSeq" id="XP_060120289.1">
    <property type="nucleotide sequence ID" value="XM_060264306.1"/>
</dbReference>
<sequence>MSDAQQALQSTLLRLCVLCATSLQAIHPSQAPQETVDNEAAKQDGAALSEQIYNDLHALLKKTLKDTTGLSLAMRPPKGSVQDTDAPLAGLDQGSIDAASGLLQSLATDTVPKMAFLANLAQKNATVWCLTEAAANDESVALAKEMGAKLVYGDGAKGRKAIEASVGVLFASEVRQAITEVVDLVAQLCQSFMDMRTRTVLDRAQARREGTTASNTLPPPTRQLSLTLTKKLWNFCDGLAGEGSAEKHVARLPRNNKEALMKVWKQSQLMLQDGLDEVQETIENDDDEEEEEDDDVGAQWSKSVKLSEDERRVAQQVFALLQSGMALQKDVRLALFREAHADVDYDDVGDAMTELAEAQDDLVAATLYGEEEEEEEKDDDDDNDDDNETKADAEPQSNLNEAANAYLSVCEHLCNAARQDTSLLTSVNKAHQAVFK</sequence>
<feature type="domain" description="Cyclin-D1-binding protein 1-like N-terminal" evidence="3">
    <location>
        <begin position="165"/>
        <end position="283"/>
    </location>
</feature>
<gene>
    <name evidence="4" type="primary">BNA5_1</name>
    <name evidence="4" type="ORF">MJAP1_000336</name>
</gene>
<feature type="compositionally biased region" description="Acidic residues" evidence="1">
    <location>
        <begin position="369"/>
        <end position="387"/>
    </location>
</feature>
<feature type="region of interest" description="Disordered" evidence="1">
    <location>
        <begin position="368"/>
        <end position="399"/>
    </location>
</feature>
<organism evidence="4 5">
    <name type="scientific">Malassezia japonica</name>
    <dbReference type="NCBI Taxonomy" id="223818"/>
    <lineage>
        <taxon>Eukaryota</taxon>
        <taxon>Fungi</taxon>
        <taxon>Dikarya</taxon>
        <taxon>Basidiomycota</taxon>
        <taxon>Ustilaginomycotina</taxon>
        <taxon>Malasseziomycetes</taxon>
        <taxon>Malasseziales</taxon>
        <taxon>Malasseziaceae</taxon>
        <taxon>Malassezia</taxon>
    </lineage>
</organism>
<feature type="chain" id="PRO_5042004171" evidence="2">
    <location>
        <begin position="32"/>
        <end position="436"/>
    </location>
</feature>